<feature type="compositionally biased region" description="Low complexity" evidence="1">
    <location>
        <begin position="94"/>
        <end position="104"/>
    </location>
</feature>
<name>A0A2T6ZKY3_TUBBO</name>
<dbReference type="AlphaFoldDB" id="A0A2T6ZKY3"/>
<feature type="region of interest" description="Disordered" evidence="1">
    <location>
        <begin position="63"/>
        <end position="164"/>
    </location>
</feature>
<comment type="caution">
    <text evidence="2">The sequence shown here is derived from an EMBL/GenBank/DDBJ whole genome shotgun (WGS) entry which is preliminary data.</text>
</comment>
<keyword evidence="3" id="KW-1185">Reference proteome</keyword>
<protein>
    <submittedName>
        <fullName evidence="2">Uncharacterized protein</fullName>
    </submittedName>
</protein>
<dbReference type="Proteomes" id="UP000244722">
    <property type="component" value="Unassembled WGS sequence"/>
</dbReference>
<proteinExistence type="predicted"/>
<evidence type="ECO:0000313" key="2">
    <source>
        <dbReference type="EMBL" id="PUU76157.1"/>
    </source>
</evidence>
<evidence type="ECO:0000256" key="1">
    <source>
        <dbReference type="SAM" id="MobiDB-lite"/>
    </source>
</evidence>
<sequence>MTLEVEVYAVNRAPVGEIKSQSHGYPLCDAFHSHLRHGEAVHSHFRWDSAFLHRNKVNGGHRSYECNPVFHGEQPQQGTNTSDPSMPETERETTSNTTSASAKAPDTTFREPEHRHTPSLLRPRPSHPPPTPSGSQVTHLIPTPTLPPRCQQPKEASSKPYASA</sequence>
<reference evidence="2 3" key="1">
    <citation type="submission" date="2017-04" db="EMBL/GenBank/DDBJ databases">
        <title>Draft genome sequence of Tuber borchii Vittad., a whitish edible truffle.</title>
        <authorList>
            <consortium name="DOE Joint Genome Institute"/>
            <person name="Murat C."/>
            <person name="Kuo A."/>
            <person name="Barry K.W."/>
            <person name="Clum A."/>
            <person name="Dockter R.B."/>
            <person name="Fauchery L."/>
            <person name="Iotti M."/>
            <person name="Kohler A."/>
            <person name="Labutti K."/>
            <person name="Lindquist E.A."/>
            <person name="Lipzen A."/>
            <person name="Ohm R.A."/>
            <person name="Wang M."/>
            <person name="Grigoriev I.V."/>
            <person name="Zambonelli A."/>
            <person name="Martin F.M."/>
        </authorList>
    </citation>
    <scope>NUCLEOTIDE SEQUENCE [LARGE SCALE GENOMIC DNA]</scope>
    <source>
        <strain evidence="2 3">Tbo3840</strain>
    </source>
</reference>
<gene>
    <name evidence="2" type="ORF">B9Z19DRAFT_1066842</name>
</gene>
<accession>A0A2T6ZKY3</accession>
<dbReference type="EMBL" id="NESQ01000198">
    <property type="protein sequence ID" value="PUU76157.1"/>
    <property type="molecule type" value="Genomic_DNA"/>
</dbReference>
<feature type="compositionally biased region" description="Polar residues" evidence="1">
    <location>
        <begin position="74"/>
        <end position="84"/>
    </location>
</feature>
<organism evidence="2 3">
    <name type="scientific">Tuber borchii</name>
    <name type="common">White truffle</name>
    <dbReference type="NCBI Taxonomy" id="42251"/>
    <lineage>
        <taxon>Eukaryota</taxon>
        <taxon>Fungi</taxon>
        <taxon>Dikarya</taxon>
        <taxon>Ascomycota</taxon>
        <taxon>Pezizomycotina</taxon>
        <taxon>Pezizomycetes</taxon>
        <taxon>Pezizales</taxon>
        <taxon>Tuberaceae</taxon>
        <taxon>Tuber</taxon>
    </lineage>
</organism>
<evidence type="ECO:0000313" key="3">
    <source>
        <dbReference type="Proteomes" id="UP000244722"/>
    </source>
</evidence>